<feature type="transmembrane region" description="Helical" evidence="1">
    <location>
        <begin position="61"/>
        <end position="84"/>
    </location>
</feature>
<dbReference type="AlphaFoldDB" id="A0A916W494"/>
<dbReference type="InterPro" id="IPR020258">
    <property type="entry name" value="Uncharacterised_YbeF"/>
</dbReference>
<dbReference type="EMBL" id="BMEY01000003">
    <property type="protein sequence ID" value="GGA66275.1"/>
    <property type="molecule type" value="Genomic_DNA"/>
</dbReference>
<keyword evidence="1" id="KW-0472">Membrane</keyword>
<dbReference type="Proteomes" id="UP000613512">
    <property type="component" value="Unassembled WGS sequence"/>
</dbReference>
<organism evidence="2 3">
    <name type="scientific">Ornithinibacillus halotolerans</name>
    <dbReference type="NCBI Taxonomy" id="1274357"/>
    <lineage>
        <taxon>Bacteria</taxon>
        <taxon>Bacillati</taxon>
        <taxon>Bacillota</taxon>
        <taxon>Bacilli</taxon>
        <taxon>Bacillales</taxon>
        <taxon>Bacillaceae</taxon>
        <taxon>Ornithinibacillus</taxon>
    </lineage>
</organism>
<protein>
    <submittedName>
        <fullName evidence="2">Uncharacterized protein</fullName>
    </submittedName>
</protein>
<evidence type="ECO:0000256" key="1">
    <source>
        <dbReference type="SAM" id="Phobius"/>
    </source>
</evidence>
<dbReference type="Pfam" id="PF10852">
    <property type="entry name" value="DUF2651"/>
    <property type="match status" value="1"/>
</dbReference>
<dbReference type="RefSeq" id="WP_188383365.1">
    <property type="nucleotide sequence ID" value="NZ_BMEY01000003.1"/>
</dbReference>
<evidence type="ECO:0000313" key="3">
    <source>
        <dbReference type="Proteomes" id="UP000613512"/>
    </source>
</evidence>
<reference evidence="2" key="2">
    <citation type="submission" date="2020-09" db="EMBL/GenBank/DDBJ databases">
        <authorList>
            <person name="Sun Q."/>
            <person name="Zhou Y."/>
        </authorList>
    </citation>
    <scope>NUCLEOTIDE SEQUENCE</scope>
    <source>
        <strain evidence="2">CGMCC 1.12408</strain>
    </source>
</reference>
<evidence type="ECO:0000313" key="2">
    <source>
        <dbReference type="EMBL" id="GGA66275.1"/>
    </source>
</evidence>
<accession>A0A916W494</accession>
<proteinExistence type="predicted"/>
<keyword evidence="3" id="KW-1185">Reference proteome</keyword>
<feature type="transmembrane region" description="Helical" evidence="1">
    <location>
        <begin position="6"/>
        <end position="28"/>
    </location>
</feature>
<sequence>MELLESINPFVMQLFLVPVIVIGLGVLVSVLTKKVYLAPLITLLFNLIIELLYHGRQTEGFILSSWNIVFPIFSFVVAWVIIFVQKQKTKINNG</sequence>
<comment type="caution">
    <text evidence="2">The sequence shown here is derived from an EMBL/GenBank/DDBJ whole genome shotgun (WGS) entry which is preliminary data.</text>
</comment>
<gene>
    <name evidence="2" type="ORF">GCM10008025_07610</name>
</gene>
<reference evidence="2" key="1">
    <citation type="journal article" date="2014" name="Int. J. Syst. Evol. Microbiol.">
        <title>Complete genome sequence of Corynebacterium casei LMG S-19264T (=DSM 44701T), isolated from a smear-ripened cheese.</title>
        <authorList>
            <consortium name="US DOE Joint Genome Institute (JGI-PGF)"/>
            <person name="Walter F."/>
            <person name="Albersmeier A."/>
            <person name="Kalinowski J."/>
            <person name="Ruckert C."/>
        </authorList>
    </citation>
    <scope>NUCLEOTIDE SEQUENCE</scope>
    <source>
        <strain evidence="2">CGMCC 1.12408</strain>
    </source>
</reference>
<keyword evidence="1" id="KW-0812">Transmembrane</keyword>
<name>A0A916W494_9BACI</name>
<feature type="transmembrane region" description="Helical" evidence="1">
    <location>
        <begin position="35"/>
        <end position="55"/>
    </location>
</feature>
<keyword evidence="1" id="KW-1133">Transmembrane helix</keyword>